<feature type="domain" description="FecR N-terminal" evidence="3">
    <location>
        <begin position="18"/>
        <end position="58"/>
    </location>
</feature>
<evidence type="ECO:0000313" key="4">
    <source>
        <dbReference type="EMBL" id="QRF52231.1"/>
    </source>
</evidence>
<keyword evidence="1" id="KW-1133">Transmembrane helix</keyword>
<dbReference type="InterPro" id="IPR012373">
    <property type="entry name" value="Ferrdict_sens_TM"/>
</dbReference>
<keyword evidence="5" id="KW-1185">Reference proteome</keyword>
<evidence type="ECO:0000256" key="1">
    <source>
        <dbReference type="SAM" id="Phobius"/>
    </source>
</evidence>
<accession>A0ABX7EXU9</accession>
<reference evidence="4 5" key="1">
    <citation type="submission" date="2018-09" db="EMBL/GenBank/DDBJ databases">
        <title>Rhizobium sp. MAE2-X.</title>
        <authorList>
            <person name="Lee Y."/>
            <person name="Jeon C.O."/>
        </authorList>
    </citation>
    <scope>NUCLEOTIDE SEQUENCE [LARGE SCALE GENOMIC DNA]</scope>
    <source>
        <strain evidence="4 5">MAE2-X</strain>
    </source>
</reference>
<dbReference type="Gene3D" id="2.60.120.1440">
    <property type="match status" value="1"/>
</dbReference>
<dbReference type="InterPro" id="IPR006860">
    <property type="entry name" value="FecR"/>
</dbReference>
<dbReference type="Proteomes" id="UP000596351">
    <property type="component" value="Chromosome"/>
</dbReference>
<name>A0ABX7EXU9_9HYPH</name>
<sequence length="336" mass="36316">MSVTDHPQQQQQERLLEDAMDWLMRLNEAPTDATLIAAWEDWLEASEAHAGAWTRICRTWAVLGDMPTAAPEPVLPVIAAVPSRSTSRHGWRFSRRGFGLAATTLMSAALVAVFVAPTVQTRLEADFRTGAGETQIVTLADGSKVTLAPETALAEDFDGGARHVRLISGEAFFEVERDTARPFVVAAPDASVRVLGTAFSVRDTGHGTRVELAHGAIALTPEAAEDRTELTLQPGDVVNVERADGKAERSQVDPADIALWRTGKLAVTDQPLGDVVALIQRQHSGWIVMPESDIAALRVTGLYDLSDPDKALMALVAPFGLQVRKASPYLRIISSR</sequence>
<feature type="transmembrane region" description="Helical" evidence="1">
    <location>
        <begin position="98"/>
        <end position="119"/>
    </location>
</feature>
<dbReference type="PANTHER" id="PTHR30273:SF2">
    <property type="entry name" value="PROTEIN FECR"/>
    <property type="match status" value="1"/>
</dbReference>
<dbReference type="PIRSF" id="PIRSF018266">
    <property type="entry name" value="FecR"/>
    <property type="match status" value="1"/>
</dbReference>
<dbReference type="InterPro" id="IPR032623">
    <property type="entry name" value="FecR_N"/>
</dbReference>
<feature type="domain" description="FecR protein" evidence="2">
    <location>
        <begin position="126"/>
        <end position="217"/>
    </location>
</feature>
<protein>
    <submittedName>
        <fullName evidence="4">FecR family protein</fullName>
    </submittedName>
</protein>
<evidence type="ECO:0000259" key="2">
    <source>
        <dbReference type="Pfam" id="PF04773"/>
    </source>
</evidence>
<organism evidence="4 5">
    <name type="scientific">Rhizobium rosettiformans</name>
    <dbReference type="NCBI Taxonomy" id="1368430"/>
    <lineage>
        <taxon>Bacteria</taxon>
        <taxon>Pseudomonadati</taxon>
        <taxon>Pseudomonadota</taxon>
        <taxon>Alphaproteobacteria</taxon>
        <taxon>Hyphomicrobiales</taxon>
        <taxon>Rhizobiaceae</taxon>
        <taxon>Rhizobium/Agrobacterium group</taxon>
        <taxon>Rhizobium</taxon>
    </lineage>
</organism>
<gene>
    <name evidence="4" type="ORF">D4A92_12685</name>
</gene>
<evidence type="ECO:0000259" key="3">
    <source>
        <dbReference type="Pfam" id="PF16220"/>
    </source>
</evidence>
<proteinExistence type="predicted"/>
<keyword evidence="1" id="KW-0472">Membrane</keyword>
<dbReference type="PANTHER" id="PTHR30273">
    <property type="entry name" value="PERIPLASMIC SIGNAL SENSOR AND SIGMA FACTOR ACTIVATOR FECR-RELATED"/>
    <property type="match status" value="1"/>
</dbReference>
<evidence type="ECO:0000313" key="5">
    <source>
        <dbReference type="Proteomes" id="UP000596351"/>
    </source>
</evidence>
<dbReference type="EMBL" id="CP032405">
    <property type="protein sequence ID" value="QRF52231.1"/>
    <property type="molecule type" value="Genomic_DNA"/>
</dbReference>
<dbReference type="Pfam" id="PF04773">
    <property type="entry name" value="FecR"/>
    <property type="match status" value="1"/>
</dbReference>
<dbReference type="RefSeq" id="WP_203013667.1">
    <property type="nucleotide sequence ID" value="NZ_CP032405.1"/>
</dbReference>
<dbReference type="Pfam" id="PF16220">
    <property type="entry name" value="DUF4880"/>
    <property type="match status" value="1"/>
</dbReference>
<keyword evidence="1" id="KW-0812">Transmembrane</keyword>